<dbReference type="PANTHER" id="PTHR35889">
    <property type="entry name" value="CYCLOINULO-OLIGOSACCHARIDE FRUCTANOTRANSFERASE-RELATED"/>
    <property type="match status" value="1"/>
</dbReference>
<keyword evidence="1" id="KW-0349">Heme</keyword>
<dbReference type="Pfam" id="PF07635">
    <property type="entry name" value="PSCyt1"/>
    <property type="match status" value="1"/>
</dbReference>
<evidence type="ECO:0000256" key="3">
    <source>
        <dbReference type="ARBA" id="ARBA00023004"/>
    </source>
</evidence>
<dbReference type="InterPro" id="IPR009056">
    <property type="entry name" value="Cyt_c-like_dom"/>
</dbReference>
<evidence type="ECO:0000256" key="4">
    <source>
        <dbReference type="SAM" id="MobiDB-lite"/>
    </source>
</evidence>
<dbReference type="GO" id="GO:0020037">
    <property type="term" value="F:heme binding"/>
    <property type="evidence" value="ECO:0007669"/>
    <property type="project" value="InterPro"/>
</dbReference>
<keyword evidence="3" id="KW-0408">Iron</keyword>
<dbReference type="GO" id="GO:0046872">
    <property type="term" value="F:metal ion binding"/>
    <property type="evidence" value="ECO:0007669"/>
    <property type="project" value="UniProtKB-KW"/>
</dbReference>
<sequence>MLVALIGLGGTLLGQDKLDSRQQGERLFSLKVRSILESKCFACHGEEGKKVKGELNLTTRAGLLKGGETAKDALVPFHPEKSLMVTAIEWKDEDYEMPPKENDRLTEKQIAQVKRWIRLGAPWPDEKLQKKYVLDERSKERTEDGVLVKTSGGLSDDWTYRRYK</sequence>
<accession>A0A382VZL9</accession>
<reference evidence="6" key="1">
    <citation type="submission" date="2018-05" db="EMBL/GenBank/DDBJ databases">
        <authorList>
            <person name="Lanie J.A."/>
            <person name="Ng W.-L."/>
            <person name="Kazmierczak K.M."/>
            <person name="Andrzejewski T.M."/>
            <person name="Davidsen T.M."/>
            <person name="Wayne K.J."/>
            <person name="Tettelin H."/>
            <person name="Glass J.I."/>
            <person name="Rusch D."/>
            <person name="Podicherti R."/>
            <person name="Tsui H.-C.T."/>
            <person name="Winkler M.E."/>
        </authorList>
    </citation>
    <scope>NUCLEOTIDE SEQUENCE</scope>
</reference>
<dbReference type="PROSITE" id="PS51007">
    <property type="entry name" value="CYTC"/>
    <property type="match status" value="1"/>
</dbReference>
<dbReference type="GO" id="GO:0009055">
    <property type="term" value="F:electron transfer activity"/>
    <property type="evidence" value="ECO:0007669"/>
    <property type="project" value="InterPro"/>
</dbReference>
<evidence type="ECO:0000256" key="2">
    <source>
        <dbReference type="ARBA" id="ARBA00022723"/>
    </source>
</evidence>
<name>A0A382VZL9_9ZZZZ</name>
<feature type="compositionally biased region" description="Basic and acidic residues" evidence="4">
    <location>
        <begin position="137"/>
        <end position="146"/>
    </location>
</feature>
<protein>
    <recommendedName>
        <fullName evidence="5">Cytochrome c domain-containing protein</fullName>
    </recommendedName>
</protein>
<evidence type="ECO:0000256" key="1">
    <source>
        <dbReference type="ARBA" id="ARBA00022617"/>
    </source>
</evidence>
<gene>
    <name evidence="6" type="ORF">METZ01_LOCUS404738</name>
</gene>
<feature type="non-terminal residue" evidence="6">
    <location>
        <position position="164"/>
    </location>
</feature>
<dbReference type="InterPro" id="IPR036909">
    <property type="entry name" value="Cyt_c-like_dom_sf"/>
</dbReference>
<keyword evidence="2" id="KW-0479">Metal-binding</keyword>
<dbReference type="SUPFAM" id="SSF46626">
    <property type="entry name" value="Cytochrome c"/>
    <property type="match status" value="1"/>
</dbReference>
<proteinExistence type="predicted"/>
<evidence type="ECO:0000259" key="5">
    <source>
        <dbReference type="PROSITE" id="PS51007"/>
    </source>
</evidence>
<organism evidence="6">
    <name type="scientific">marine metagenome</name>
    <dbReference type="NCBI Taxonomy" id="408172"/>
    <lineage>
        <taxon>unclassified sequences</taxon>
        <taxon>metagenomes</taxon>
        <taxon>ecological metagenomes</taxon>
    </lineage>
</organism>
<dbReference type="EMBL" id="UINC01155813">
    <property type="protein sequence ID" value="SVD51884.1"/>
    <property type="molecule type" value="Genomic_DNA"/>
</dbReference>
<dbReference type="PANTHER" id="PTHR35889:SF3">
    <property type="entry name" value="F-BOX DOMAIN-CONTAINING PROTEIN"/>
    <property type="match status" value="1"/>
</dbReference>
<feature type="domain" description="Cytochrome c" evidence="5">
    <location>
        <begin position="19"/>
        <end position="121"/>
    </location>
</feature>
<evidence type="ECO:0000313" key="6">
    <source>
        <dbReference type="EMBL" id="SVD51884.1"/>
    </source>
</evidence>
<feature type="region of interest" description="Disordered" evidence="4">
    <location>
        <begin position="137"/>
        <end position="164"/>
    </location>
</feature>
<dbReference type="InterPro" id="IPR011429">
    <property type="entry name" value="Cyt_c_Planctomycete-type"/>
</dbReference>
<dbReference type="Gene3D" id="1.10.760.10">
    <property type="entry name" value="Cytochrome c-like domain"/>
    <property type="match status" value="1"/>
</dbReference>
<dbReference type="AlphaFoldDB" id="A0A382VZL9"/>